<evidence type="ECO:0000313" key="2">
    <source>
        <dbReference type="Proteomes" id="UP000807025"/>
    </source>
</evidence>
<keyword evidence="2" id="KW-1185">Reference proteome</keyword>
<reference evidence="1" key="1">
    <citation type="submission" date="2020-11" db="EMBL/GenBank/DDBJ databases">
        <authorList>
            <consortium name="DOE Joint Genome Institute"/>
            <person name="Ahrendt S."/>
            <person name="Riley R."/>
            <person name="Andreopoulos W."/>
            <person name="Labutti K."/>
            <person name="Pangilinan J."/>
            <person name="Ruiz-Duenas F.J."/>
            <person name="Barrasa J.M."/>
            <person name="Sanchez-Garcia M."/>
            <person name="Camarero S."/>
            <person name="Miyauchi S."/>
            <person name="Serrano A."/>
            <person name="Linde D."/>
            <person name="Babiker R."/>
            <person name="Drula E."/>
            <person name="Ayuso-Fernandez I."/>
            <person name="Pacheco R."/>
            <person name="Padilla G."/>
            <person name="Ferreira P."/>
            <person name="Barriuso J."/>
            <person name="Kellner H."/>
            <person name="Castanera R."/>
            <person name="Alfaro M."/>
            <person name="Ramirez L."/>
            <person name="Pisabarro A.G."/>
            <person name="Kuo A."/>
            <person name="Tritt A."/>
            <person name="Lipzen A."/>
            <person name="He G."/>
            <person name="Yan M."/>
            <person name="Ng V."/>
            <person name="Cullen D."/>
            <person name="Martin F."/>
            <person name="Rosso M.-N."/>
            <person name="Henrissat B."/>
            <person name="Hibbett D."/>
            <person name="Martinez A.T."/>
            <person name="Grigoriev I.V."/>
        </authorList>
    </citation>
    <scope>NUCLEOTIDE SEQUENCE</scope>
    <source>
        <strain evidence="1">ATCC 90797</strain>
    </source>
</reference>
<dbReference type="EMBL" id="MU154804">
    <property type="protein sequence ID" value="KAF9487207.1"/>
    <property type="molecule type" value="Genomic_DNA"/>
</dbReference>
<dbReference type="OrthoDB" id="3122038at2759"/>
<evidence type="ECO:0000313" key="1">
    <source>
        <dbReference type="EMBL" id="KAF9487207.1"/>
    </source>
</evidence>
<comment type="caution">
    <text evidence="1">The sequence shown here is derived from an EMBL/GenBank/DDBJ whole genome shotgun (WGS) entry which is preliminary data.</text>
</comment>
<dbReference type="Proteomes" id="UP000807025">
    <property type="component" value="Unassembled WGS sequence"/>
</dbReference>
<proteinExistence type="predicted"/>
<gene>
    <name evidence="1" type="ORF">BDN71DRAFT_1458736</name>
</gene>
<organism evidence="1 2">
    <name type="scientific">Pleurotus eryngii</name>
    <name type="common">Boletus of the steppes</name>
    <dbReference type="NCBI Taxonomy" id="5323"/>
    <lineage>
        <taxon>Eukaryota</taxon>
        <taxon>Fungi</taxon>
        <taxon>Dikarya</taxon>
        <taxon>Basidiomycota</taxon>
        <taxon>Agaricomycotina</taxon>
        <taxon>Agaricomycetes</taxon>
        <taxon>Agaricomycetidae</taxon>
        <taxon>Agaricales</taxon>
        <taxon>Pleurotineae</taxon>
        <taxon>Pleurotaceae</taxon>
        <taxon>Pleurotus</taxon>
    </lineage>
</organism>
<accession>A0A9P6D195</accession>
<name>A0A9P6D195_PLEER</name>
<protein>
    <submittedName>
        <fullName evidence="1">Uncharacterized protein</fullName>
    </submittedName>
</protein>
<feature type="non-terminal residue" evidence="1">
    <location>
        <position position="74"/>
    </location>
</feature>
<dbReference type="AlphaFoldDB" id="A0A9P6D195"/>
<sequence length="74" mass="8354">MSADRYLSAEAEGYILSNGEYLRHLTIQISEDTQCCRITIYTELVPIEPLDLPADYIQIRGAAIAAAIFRRHVL</sequence>